<dbReference type="Proteomes" id="UP000006038">
    <property type="component" value="Chromosome 11"/>
</dbReference>
<name>J3N9Y5_ORYBR</name>
<protein>
    <submittedName>
        <fullName evidence="1">Uncharacterized protein</fullName>
    </submittedName>
</protein>
<organism evidence="1">
    <name type="scientific">Oryza brachyantha</name>
    <name type="common">malo sina</name>
    <dbReference type="NCBI Taxonomy" id="4533"/>
    <lineage>
        <taxon>Eukaryota</taxon>
        <taxon>Viridiplantae</taxon>
        <taxon>Streptophyta</taxon>
        <taxon>Embryophyta</taxon>
        <taxon>Tracheophyta</taxon>
        <taxon>Spermatophyta</taxon>
        <taxon>Magnoliopsida</taxon>
        <taxon>Liliopsida</taxon>
        <taxon>Poales</taxon>
        <taxon>Poaceae</taxon>
        <taxon>BOP clade</taxon>
        <taxon>Oryzoideae</taxon>
        <taxon>Oryzeae</taxon>
        <taxon>Oryzinae</taxon>
        <taxon>Oryza</taxon>
    </lineage>
</organism>
<reference evidence="1" key="1">
    <citation type="journal article" date="2013" name="Nat. Commun.">
        <title>Whole-genome sequencing of Oryza brachyantha reveals mechanisms underlying Oryza genome evolution.</title>
        <authorList>
            <person name="Chen J."/>
            <person name="Huang Q."/>
            <person name="Gao D."/>
            <person name="Wang J."/>
            <person name="Lang Y."/>
            <person name="Liu T."/>
            <person name="Li B."/>
            <person name="Bai Z."/>
            <person name="Luis Goicoechea J."/>
            <person name="Liang C."/>
            <person name="Chen C."/>
            <person name="Zhang W."/>
            <person name="Sun S."/>
            <person name="Liao Y."/>
            <person name="Zhang X."/>
            <person name="Yang L."/>
            <person name="Song C."/>
            <person name="Wang M."/>
            <person name="Shi J."/>
            <person name="Liu G."/>
            <person name="Liu J."/>
            <person name="Zhou H."/>
            <person name="Zhou W."/>
            <person name="Yu Q."/>
            <person name="An N."/>
            <person name="Chen Y."/>
            <person name="Cai Q."/>
            <person name="Wang B."/>
            <person name="Liu B."/>
            <person name="Min J."/>
            <person name="Huang Y."/>
            <person name="Wu H."/>
            <person name="Li Z."/>
            <person name="Zhang Y."/>
            <person name="Yin Y."/>
            <person name="Song W."/>
            <person name="Jiang J."/>
            <person name="Jackson S.A."/>
            <person name="Wing R.A."/>
            <person name="Wang J."/>
            <person name="Chen M."/>
        </authorList>
    </citation>
    <scope>NUCLEOTIDE SEQUENCE [LARGE SCALE GENOMIC DNA]</scope>
    <source>
        <strain evidence="1">cv. IRGC 101232</strain>
    </source>
</reference>
<dbReference type="EnsemblPlants" id="OB11G26210.1">
    <property type="protein sequence ID" value="OB11G26210.1"/>
    <property type="gene ID" value="OB11G26210"/>
</dbReference>
<evidence type="ECO:0000313" key="2">
    <source>
        <dbReference type="Proteomes" id="UP000006038"/>
    </source>
</evidence>
<evidence type="ECO:0000313" key="1">
    <source>
        <dbReference type="EnsemblPlants" id="OB11G26210.1"/>
    </source>
</evidence>
<proteinExistence type="predicted"/>
<reference evidence="1" key="2">
    <citation type="submission" date="2013-04" db="UniProtKB">
        <authorList>
            <consortium name="EnsemblPlants"/>
        </authorList>
    </citation>
    <scope>IDENTIFICATION</scope>
</reference>
<dbReference type="Gramene" id="OB11G26210.1">
    <property type="protein sequence ID" value="OB11G26210.1"/>
    <property type="gene ID" value="OB11G26210"/>
</dbReference>
<dbReference type="HOGENOM" id="CLU_2243436_0_0_1"/>
<keyword evidence="2" id="KW-1185">Reference proteome</keyword>
<accession>J3N9Y5</accession>
<sequence>MFEQSNSFTEVEIENITGAIWVEDLIRRERIGHSVITCCDYDSTTSTRIIWERMLYLTPDRFITDIVKNKEEDFTSQIAAELVHQLFLFPANHLAPELVQRESKL</sequence>
<dbReference type="AlphaFoldDB" id="J3N9Y5"/>